<comment type="caution">
    <text evidence="1">The sequence shown here is derived from an EMBL/GenBank/DDBJ whole genome shotgun (WGS) entry which is preliminary data.</text>
</comment>
<dbReference type="EMBL" id="LGUB01000508">
    <property type="protein sequence ID" value="KRH93058.1"/>
    <property type="molecule type" value="Genomic_DNA"/>
</dbReference>
<accession>A0A0R0LUH6</accession>
<evidence type="ECO:0000313" key="1">
    <source>
        <dbReference type="EMBL" id="KRH93058.1"/>
    </source>
</evidence>
<name>A0A0R0LUH6_9MICR</name>
<organism evidence="1 2">
    <name type="scientific">Pseudoloma neurophilia</name>
    <dbReference type="NCBI Taxonomy" id="146866"/>
    <lineage>
        <taxon>Eukaryota</taxon>
        <taxon>Fungi</taxon>
        <taxon>Fungi incertae sedis</taxon>
        <taxon>Microsporidia</taxon>
        <taxon>Pseudoloma</taxon>
    </lineage>
</organism>
<sequence length="385" mass="45408">DVTENYASKENSEIIINKNQILEKIDPFKDFQYVMCEDFNCSCCDQICSIQTAFLLSKVISTESKKIIWPVMIFLSYSRIFLPQKTVCNLCENITTEIEAYFKDETSEEEPEIKDKEDEIEEKEHLMSKEDINIPFLLSDNLLMSLSNNITFLIEKKMFSKSRCDMKMYEFLAKSGISIQTAKESYKNLSEFQKKTIFDSFPKTNIFMKKYDNDVILSGIEGYFLITSYLCKNMPFLALQSIQNKKYTDFQKCLKEQFFEQNGSLSSQKKRKIDFSSERSVYFTLMQTFRENIKNIRQLNNCKILFLQNNNLCFIKELYDIFSYFLKTIKSKSQFYIISEDFKDERALIYGKRRYYGGKIIDQFGLASLVTEKDLKNFMKKNGNT</sequence>
<evidence type="ECO:0000313" key="2">
    <source>
        <dbReference type="Proteomes" id="UP000051530"/>
    </source>
</evidence>
<dbReference type="Proteomes" id="UP000051530">
    <property type="component" value="Unassembled WGS sequence"/>
</dbReference>
<keyword evidence="1" id="KW-0687">Ribonucleoprotein</keyword>
<dbReference type="VEuPathDB" id="MicrosporidiaDB:M153_16050003"/>
<reference evidence="1 2" key="1">
    <citation type="submission" date="2015-07" db="EMBL/GenBank/DDBJ databases">
        <title>The genome of Pseudoloma neurophilia, a relevant intracellular parasite of the zebrafish.</title>
        <authorList>
            <person name="Ndikumana S."/>
            <person name="Pelin A."/>
            <person name="Sanders J."/>
            <person name="Corradi N."/>
        </authorList>
    </citation>
    <scope>NUCLEOTIDE SEQUENCE [LARGE SCALE GENOMIC DNA]</scope>
    <source>
        <strain evidence="1 2">MK1</strain>
    </source>
</reference>
<dbReference type="AlphaFoldDB" id="A0A0R0LUH6"/>
<dbReference type="OrthoDB" id="2194671at2759"/>
<feature type="non-terminal residue" evidence="1">
    <location>
        <position position="1"/>
    </location>
</feature>
<dbReference type="GO" id="GO:0005840">
    <property type="term" value="C:ribosome"/>
    <property type="evidence" value="ECO:0007669"/>
    <property type="project" value="UniProtKB-KW"/>
</dbReference>
<keyword evidence="2" id="KW-1185">Reference proteome</keyword>
<gene>
    <name evidence="1" type="ORF">M153_16050003</name>
</gene>
<protein>
    <submittedName>
        <fullName evidence="1">Putative ribosomal protein L24E</fullName>
    </submittedName>
</protein>
<keyword evidence="1" id="KW-0689">Ribosomal protein</keyword>
<proteinExistence type="predicted"/>